<keyword evidence="6 11" id="KW-0418">Kinase</keyword>
<feature type="domain" description="Signal transduction histidine kinase subgroup 3 dimerisation and phosphoacceptor" evidence="10">
    <location>
        <begin position="192"/>
        <end position="254"/>
    </location>
</feature>
<dbReference type="AlphaFoldDB" id="A0A291GZW0"/>
<evidence type="ECO:0000256" key="8">
    <source>
        <dbReference type="ARBA" id="ARBA00023012"/>
    </source>
</evidence>
<feature type="transmembrane region" description="Helical" evidence="9">
    <location>
        <begin position="138"/>
        <end position="158"/>
    </location>
</feature>
<evidence type="ECO:0000256" key="7">
    <source>
        <dbReference type="ARBA" id="ARBA00022840"/>
    </source>
</evidence>
<accession>A0A291GZW0</accession>
<sequence>MATPETPARPPIGGRDVLVAAAYAVLVLVLAVSGLRDSGLAGSGWSGGVSIALMLIGCVSLLWRRRRPVVTLAVAGPLSIAEILGGGQISAYFLLFEALFDPVMHGGRRLARATTWIAVAVGVLAVLAALALPLPGPVVLVVILLCALMLSTPLLWGWEVRHHREGRQAAERLVGLEHELAATRAARAVETERRSIAHDLHDVIAGHLSAVSLHTSLASTLEDPSARDRSLTTARDSAHAALRDLRSMIGVLSTEEPGTQPQVTLDWPSLVVRLRGRDPEARVHIDPAALETARVDPSVQAALLRIGAEAVTNAVHHGLAPITLDVQVADGMVTFELHNRRGSTGSPGAGVGRGAIAHRATAVGGSAGSGPSADGTWLVQAQLPALTTPSTTEETLP</sequence>
<dbReference type="PANTHER" id="PTHR24421:SF10">
    <property type="entry name" value="NITRATE_NITRITE SENSOR PROTEIN NARQ"/>
    <property type="match status" value="1"/>
</dbReference>
<feature type="transmembrane region" description="Helical" evidence="9">
    <location>
        <begin position="69"/>
        <end position="95"/>
    </location>
</feature>
<evidence type="ECO:0000313" key="11">
    <source>
        <dbReference type="EMBL" id="ATG55768.1"/>
    </source>
</evidence>
<dbReference type="Gene3D" id="3.30.565.10">
    <property type="entry name" value="Histidine kinase-like ATPase, C-terminal domain"/>
    <property type="match status" value="1"/>
</dbReference>
<dbReference type="OrthoDB" id="227596at2"/>
<dbReference type="EMBL" id="CP023564">
    <property type="protein sequence ID" value="ATG55768.1"/>
    <property type="molecule type" value="Genomic_DNA"/>
</dbReference>
<dbReference type="InterPro" id="IPR050482">
    <property type="entry name" value="Sensor_HK_TwoCompSys"/>
</dbReference>
<dbReference type="GO" id="GO:0000155">
    <property type="term" value="F:phosphorelay sensor kinase activity"/>
    <property type="evidence" value="ECO:0007669"/>
    <property type="project" value="InterPro"/>
</dbReference>
<evidence type="ECO:0000256" key="3">
    <source>
        <dbReference type="ARBA" id="ARBA00022553"/>
    </source>
</evidence>
<feature type="transmembrane region" description="Helical" evidence="9">
    <location>
        <begin position="115"/>
        <end position="132"/>
    </location>
</feature>
<dbReference type="GO" id="GO:0046983">
    <property type="term" value="F:protein dimerization activity"/>
    <property type="evidence" value="ECO:0007669"/>
    <property type="project" value="InterPro"/>
</dbReference>
<keyword evidence="7" id="KW-0067">ATP-binding</keyword>
<evidence type="ECO:0000256" key="9">
    <source>
        <dbReference type="SAM" id="Phobius"/>
    </source>
</evidence>
<evidence type="ECO:0000256" key="5">
    <source>
        <dbReference type="ARBA" id="ARBA00022741"/>
    </source>
</evidence>
<dbReference type="Gene3D" id="1.20.5.1930">
    <property type="match status" value="1"/>
</dbReference>
<evidence type="ECO:0000256" key="1">
    <source>
        <dbReference type="ARBA" id="ARBA00000085"/>
    </source>
</evidence>
<dbReference type="Proteomes" id="UP000217889">
    <property type="component" value="Chromosome"/>
</dbReference>
<dbReference type="RefSeq" id="WP_096800228.1">
    <property type="nucleotide sequence ID" value="NZ_CP023564.1"/>
</dbReference>
<protein>
    <recommendedName>
        <fullName evidence="2">histidine kinase</fullName>
        <ecNumber evidence="2">2.7.13.3</ecNumber>
    </recommendedName>
</protein>
<keyword evidence="3" id="KW-0597">Phosphoprotein</keyword>
<dbReference type="InterPro" id="IPR011712">
    <property type="entry name" value="Sig_transdc_His_kin_sub3_dim/P"/>
</dbReference>
<keyword evidence="12" id="KW-1185">Reference proteome</keyword>
<dbReference type="GO" id="GO:0016020">
    <property type="term" value="C:membrane"/>
    <property type="evidence" value="ECO:0007669"/>
    <property type="project" value="InterPro"/>
</dbReference>
<keyword evidence="9" id="KW-0812">Transmembrane</keyword>
<feature type="transmembrane region" description="Helical" evidence="9">
    <location>
        <begin position="12"/>
        <end position="32"/>
    </location>
</feature>
<keyword evidence="4" id="KW-0808">Transferase</keyword>
<dbReference type="KEGG" id="bgg:CFK41_14030"/>
<feature type="transmembrane region" description="Helical" evidence="9">
    <location>
        <begin position="44"/>
        <end position="63"/>
    </location>
</feature>
<keyword evidence="9" id="KW-1133">Transmembrane helix</keyword>
<keyword evidence="8" id="KW-0902">Two-component regulatory system</keyword>
<comment type="catalytic activity">
    <reaction evidence="1">
        <text>ATP + protein L-histidine = ADP + protein N-phospho-L-histidine.</text>
        <dbReference type="EC" id="2.7.13.3"/>
    </reaction>
</comment>
<dbReference type="PANTHER" id="PTHR24421">
    <property type="entry name" value="NITRATE/NITRITE SENSOR PROTEIN NARX-RELATED"/>
    <property type="match status" value="1"/>
</dbReference>
<dbReference type="Pfam" id="PF07730">
    <property type="entry name" value="HisKA_3"/>
    <property type="match status" value="1"/>
</dbReference>
<evidence type="ECO:0000313" key="12">
    <source>
        <dbReference type="Proteomes" id="UP000217889"/>
    </source>
</evidence>
<evidence type="ECO:0000256" key="6">
    <source>
        <dbReference type="ARBA" id="ARBA00022777"/>
    </source>
</evidence>
<name>A0A291GZW0_9MICO</name>
<reference evidence="11 12" key="1">
    <citation type="journal article" date="2014" name="Int. J. Syst. Evol. Microbiol.">
        <title>Brachybacterium ginsengisoli sp. nov., isolated from soil of a ginseng field.</title>
        <authorList>
            <person name="Hoang V.A."/>
            <person name="Kim Y.J."/>
            <person name="Nguyen N.L."/>
            <person name="Yang D.C."/>
        </authorList>
    </citation>
    <scope>NUCLEOTIDE SEQUENCE [LARGE SCALE GENOMIC DNA]</scope>
    <source>
        <strain evidence="11 12">DCY80</strain>
    </source>
</reference>
<keyword evidence="9" id="KW-0472">Membrane</keyword>
<proteinExistence type="predicted"/>
<evidence type="ECO:0000256" key="4">
    <source>
        <dbReference type="ARBA" id="ARBA00022679"/>
    </source>
</evidence>
<dbReference type="InterPro" id="IPR036890">
    <property type="entry name" value="HATPase_C_sf"/>
</dbReference>
<dbReference type="GO" id="GO:0005524">
    <property type="term" value="F:ATP binding"/>
    <property type="evidence" value="ECO:0007669"/>
    <property type="project" value="UniProtKB-KW"/>
</dbReference>
<organism evidence="11 12">
    <name type="scientific">Brachybacterium ginsengisoli</name>
    <dbReference type="NCBI Taxonomy" id="1331682"/>
    <lineage>
        <taxon>Bacteria</taxon>
        <taxon>Bacillati</taxon>
        <taxon>Actinomycetota</taxon>
        <taxon>Actinomycetes</taxon>
        <taxon>Micrococcales</taxon>
        <taxon>Dermabacteraceae</taxon>
        <taxon>Brachybacterium</taxon>
    </lineage>
</organism>
<evidence type="ECO:0000256" key="2">
    <source>
        <dbReference type="ARBA" id="ARBA00012438"/>
    </source>
</evidence>
<evidence type="ECO:0000259" key="10">
    <source>
        <dbReference type="Pfam" id="PF07730"/>
    </source>
</evidence>
<dbReference type="EC" id="2.7.13.3" evidence="2"/>
<gene>
    <name evidence="11" type="ORF">CFK41_14030</name>
</gene>
<keyword evidence="5" id="KW-0547">Nucleotide-binding</keyword>